<comment type="function">
    <text evidence="11">Responds to activation by environmental stress and pro-inflammatory cytokines by phosphorylating a number of transcription factors, and thus regulates transcriptional activity.</text>
</comment>
<keyword evidence="6 11" id="KW-0547">Nucleotide-binding</keyword>
<proteinExistence type="inferred from homology"/>
<evidence type="ECO:0000256" key="10">
    <source>
        <dbReference type="ARBA" id="ARBA00048312"/>
    </source>
</evidence>
<keyword evidence="14" id="KW-1185">Reference proteome</keyword>
<dbReference type="InterPro" id="IPR011009">
    <property type="entry name" value="Kinase-like_dom_sf"/>
</dbReference>
<dbReference type="PROSITE" id="PS50011">
    <property type="entry name" value="PROTEIN_KINASE_DOM"/>
    <property type="match status" value="1"/>
</dbReference>
<dbReference type="STRING" id="131310.A0A0N4ZCA4"/>
<dbReference type="PROSITE" id="PS01351">
    <property type="entry name" value="MAPK"/>
    <property type="match status" value="1"/>
</dbReference>
<dbReference type="InterPro" id="IPR050117">
    <property type="entry name" value="MAPK"/>
</dbReference>
<evidence type="ECO:0000256" key="4">
    <source>
        <dbReference type="ARBA" id="ARBA00022553"/>
    </source>
</evidence>
<comment type="subcellular location">
    <subcellularLocation>
        <location evidence="11">Cytoplasm</location>
    </subcellularLocation>
</comment>
<feature type="region of interest" description="Disordered" evidence="12">
    <location>
        <begin position="152"/>
        <end position="173"/>
    </location>
</feature>
<sequence length="731" mass="82172">MGSKDIINLNKLDNDGLIADNDGQFISTNTYNLEPKNETIDIMTSSSPSLSSSCASSNSIDNNNQDFSISSSTERKNNLMRKEEENNMMSNAVTTHSPNLEINPKTNKEESSEALFNTYSSYQYNNKNIEPKNCEDISKEIAESVKLSPASVSSYLPSSTSPDRNLSVSSKKEYPRLKTLDGVSESNSFTENNANNQQSLSIGSLFRGTKGHISSLLYSVSQWFIATSGGGTSSNQTSSSYFSPCAADIVSLDSCATSGDPNGYYYNNQDCKSNLTTLNSNNSQKNTIKKGNSSWASFTSVKQATHNIMNSGNQEIQNNQNSEENNEIRAEEAHSTINNPLNNTITSQENIRSFYDVTINDSTTLRIPRRYQNITPIGSGAQGCVYSAFDTIQRIPVAIKKLSRPFLNSTHAKRAYREFCLLNMVHHRNIISLFNAFTPQTMFEDFSDLYIVMEKMDATLQQVIQMQLDHERISYLLYQMLCGIKHLHAAGIIHRDLKPSNIVVNKHCVLKILDFGLARSAANANSNMTPYVVTRYYRAPEVILGMPYQEIVDIWAIGCIFGELILGHVLFQGTDHIDQWTKIVAQLGTPDDSFINRLQTSVASYVRQRPRIEGPRWDQLFPSNNFPADSVHSNLTADQARNLLSRMLQIDPEKRITVDQALEHPYVRIWYDPVEVNTRPEGTYDESVDSEHTVDEWKRLIFDKIRQYQTENDIFTKLAPVTEENANGAQN</sequence>
<dbReference type="Gene3D" id="1.10.510.10">
    <property type="entry name" value="Transferase(Phosphotransferase) domain 1"/>
    <property type="match status" value="1"/>
</dbReference>
<dbReference type="WBParaSite" id="PTRK_0000515800.1">
    <property type="protein sequence ID" value="PTRK_0000515800.1"/>
    <property type="gene ID" value="PTRK_0000515800"/>
</dbReference>
<dbReference type="SMART" id="SM00220">
    <property type="entry name" value="S_TKc"/>
    <property type="match status" value="1"/>
</dbReference>
<feature type="domain" description="Protein kinase" evidence="13">
    <location>
        <begin position="371"/>
        <end position="667"/>
    </location>
</feature>
<dbReference type="AlphaFoldDB" id="A0A0N4ZCA4"/>
<dbReference type="FunFam" id="3.30.200.20:FF:000028">
    <property type="entry name" value="Mitogen-activated protein kinase"/>
    <property type="match status" value="1"/>
</dbReference>
<keyword evidence="7 11" id="KW-0418">Kinase</keyword>
<evidence type="ECO:0000313" key="14">
    <source>
        <dbReference type="Proteomes" id="UP000038045"/>
    </source>
</evidence>
<dbReference type="InterPro" id="IPR003527">
    <property type="entry name" value="MAP_kinase_CS"/>
</dbReference>
<accession>A0A0N4ZCA4</accession>
<dbReference type="InterPro" id="IPR008271">
    <property type="entry name" value="Ser/Thr_kinase_AS"/>
</dbReference>
<dbReference type="PANTHER" id="PTHR24055">
    <property type="entry name" value="MITOGEN-ACTIVATED PROTEIN KINASE"/>
    <property type="match status" value="1"/>
</dbReference>
<dbReference type="GO" id="GO:0005524">
    <property type="term" value="F:ATP binding"/>
    <property type="evidence" value="ECO:0007669"/>
    <property type="project" value="UniProtKB-UniRule"/>
</dbReference>
<dbReference type="SUPFAM" id="SSF56112">
    <property type="entry name" value="Protein kinase-like (PK-like)"/>
    <property type="match status" value="1"/>
</dbReference>
<feature type="compositionally biased region" description="Low complexity" evidence="12">
    <location>
        <begin position="152"/>
        <end position="162"/>
    </location>
</feature>
<evidence type="ECO:0000256" key="1">
    <source>
        <dbReference type="ARBA" id="ARBA00001946"/>
    </source>
</evidence>
<dbReference type="PRINTS" id="PR01772">
    <property type="entry name" value="JNKMAPKINASE"/>
</dbReference>
<keyword evidence="11" id="KW-0460">Magnesium</keyword>
<evidence type="ECO:0000259" key="13">
    <source>
        <dbReference type="PROSITE" id="PS50011"/>
    </source>
</evidence>
<dbReference type="GO" id="GO:0005737">
    <property type="term" value="C:cytoplasm"/>
    <property type="evidence" value="ECO:0007669"/>
    <property type="project" value="UniProtKB-SubCell"/>
</dbReference>
<dbReference type="GO" id="GO:0106310">
    <property type="term" value="F:protein serine kinase activity"/>
    <property type="evidence" value="ECO:0007669"/>
    <property type="project" value="UniProtKB-UniRule"/>
</dbReference>
<feature type="region of interest" description="Disordered" evidence="12">
    <location>
        <begin position="44"/>
        <end position="75"/>
    </location>
</feature>
<protein>
    <recommendedName>
        <fullName evidence="11">Stress-activated protein kinase JNK</fullName>
        <ecNumber evidence="11">2.7.11.24</ecNumber>
    </recommendedName>
</protein>
<dbReference type="Pfam" id="PF00069">
    <property type="entry name" value="Pkinase"/>
    <property type="match status" value="1"/>
</dbReference>
<feature type="compositionally biased region" description="Low complexity" evidence="12">
    <location>
        <begin position="45"/>
        <end position="64"/>
    </location>
</feature>
<dbReference type="EC" id="2.7.11.24" evidence="11"/>
<evidence type="ECO:0000256" key="9">
    <source>
        <dbReference type="ARBA" id="ARBA00047592"/>
    </source>
</evidence>
<comment type="catalytic activity">
    <reaction evidence="9">
        <text>L-threonyl-[protein] + ATP = O-phospho-L-threonyl-[protein] + ADP + H(+)</text>
        <dbReference type="Rhea" id="RHEA:46608"/>
        <dbReference type="Rhea" id="RHEA-COMP:11060"/>
        <dbReference type="Rhea" id="RHEA-COMP:11605"/>
        <dbReference type="ChEBI" id="CHEBI:15378"/>
        <dbReference type="ChEBI" id="CHEBI:30013"/>
        <dbReference type="ChEBI" id="CHEBI:30616"/>
        <dbReference type="ChEBI" id="CHEBI:61977"/>
        <dbReference type="ChEBI" id="CHEBI:456216"/>
        <dbReference type="EC" id="2.7.11.24"/>
    </reaction>
</comment>
<comment type="catalytic activity">
    <reaction evidence="10">
        <text>L-seryl-[protein] + ATP = O-phospho-L-seryl-[protein] + ADP + H(+)</text>
        <dbReference type="Rhea" id="RHEA:17989"/>
        <dbReference type="Rhea" id="RHEA-COMP:9863"/>
        <dbReference type="Rhea" id="RHEA-COMP:11604"/>
        <dbReference type="ChEBI" id="CHEBI:15378"/>
        <dbReference type="ChEBI" id="CHEBI:29999"/>
        <dbReference type="ChEBI" id="CHEBI:30616"/>
        <dbReference type="ChEBI" id="CHEBI:83421"/>
        <dbReference type="ChEBI" id="CHEBI:456216"/>
        <dbReference type="EC" id="2.7.11.24"/>
    </reaction>
</comment>
<name>A0A0N4ZCA4_PARTI</name>
<keyword evidence="5 11" id="KW-0808">Transferase</keyword>
<evidence type="ECO:0000256" key="12">
    <source>
        <dbReference type="SAM" id="MobiDB-lite"/>
    </source>
</evidence>
<comment type="cofactor">
    <cofactor evidence="1 11">
        <name>Mg(2+)</name>
        <dbReference type="ChEBI" id="CHEBI:18420"/>
    </cofactor>
</comment>
<dbReference type="PROSITE" id="PS00108">
    <property type="entry name" value="PROTEIN_KINASE_ST"/>
    <property type="match status" value="1"/>
</dbReference>
<evidence type="ECO:0000256" key="8">
    <source>
        <dbReference type="ARBA" id="ARBA00022840"/>
    </source>
</evidence>
<comment type="similarity">
    <text evidence="2 11">Belongs to the protein kinase superfamily. CMGC Ser/Thr protein kinase family. MAP kinase subfamily.</text>
</comment>
<evidence type="ECO:0000256" key="6">
    <source>
        <dbReference type="ARBA" id="ARBA00022741"/>
    </source>
</evidence>
<dbReference type="GO" id="GO:0004707">
    <property type="term" value="F:MAP kinase activity"/>
    <property type="evidence" value="ECO:0007669"/>
    <property type="project" value="UniProtKB-UniRule"/>
</dbReference>
<keyword evidence="8 11" id="KW-0067">ATP-binding</keyword>
<evidence type="ECO:0000256" key="7">
    <source>
        <dbReference type="ARBA" id="ARBA00022777"/>
    </source>
</evidence>
<evidence type="ECO:0000256" key="5">
    <source>
        <dbReference type="ARBA" id="ARBA00022679"/>
    </source>
</evidence>
<dbReference type="FunFam" id="1.10.510.10:FF:000624">
    <property type="entry name" value="Mitogen-activated protein kinase"/>
    <property type="match status" value="1"/>
</dbReference>
<dbReference type="InterPro" id="IPR008351">
    <property type="entry name" value="MAPK_JNK"/>
</dbReference>
<evidence type="ECO:0000313" key="15">
    <source>
        <dbReference type="WBParaSite" id="PTRK_0000515800.1"/>
    </source>
</evidence>
<evidence type="ECO:0000256" key="2">
    <source>
        <dbReference type="ARBA" id="ARBA00008832"/>
    </source>
</evidence>
<keyword evidence="3 11" id="KW-0723">Serine/threonine-protein kinase</keyword>
<keyword evidence="4 11" id="KW-0597">Phosphoprotein</keyword>
<dbReference type="Proteomes" id="UP000038045">
    <property type="component" value="Unplaced"/>
</dbReference>
<evidence type="ECO:0000256" key="11">
    <source>
        <dbReference type="RuleBase" id="RU368052"/>
    </source>
</evidence>
<dbReference type="Gene3D" id="3.30.200.20">
    <property type="entry name" value="Phosphorylase Kinase, domain 1"/>
    <property type="match status" value="1"/>
</dbReference>
<reference evidence="15" key="1">
    <citation type="submission" date="2017-02" db="UniProtKB">
        <authorList>
            <consortium name="WormBaseParasite"/>
        </authorList>
    </citation>
    <scope>IDENTIFICATION</scope>
</reference>
<organism evidence="14 15">
    <name type="scientific">Parastrongyloides trichosuri</name>
    <name type="common">Possum-specific nematode worm</name>
    <dbReference type="NCBI Taxonomy" id="131310"/>
    <lineage>
        <taxon>Eukaryota</taxon>
        <taxon>Metazoa</taxon>
        <taxon>Ecdysozoa</taxon>
        <taxon>Nematoda</taxon>
        <taxon>Chromadorea</taxon>
        <taxon>Rhabditida</taxon>
        <taxon>Tylenchina</taxon>
        <taxon>Panagrolaimomorpha</taxon>
        <taxon>Strongyloidoidea</taxon>
        <taxon>Strongyloididae</taxon>
        <taxon>Parastrongyloides</taxon>
    </lineage>
</organism>
<dbReference type="InterPro" id="IPR000719">
    <property type="entry name" value="Prot_kinase_dom"/>
</dbReference>
<evidence type="ECO:0000256" key="3">
    <source>
        <dbReference type="ARBA" id="ARBA00022527"/>
    </source>
</evidence>